<feature type="region of interest" description="Disordered" evidence="1">
    <location>
        <begin position="30"/>
        <end position="57"/>
    </location>
</feature>
<evidence type="ECO:0000313" key="4">
    <source>
        <dbReference type="EMBL" id="SUO94004.1"/>
    </source>
</evidence>
<dbReference type="SUPFAM" id="SSF56925">
    <property type="entry name" value="OMPA-like"/>
    <property type="match status" value="1"/>
</dbReference>
<name>A0A380MP98_9GAMM</name>
<evidence type="ECO:0000256" key="1">
    <source>
        <dbReference type="SAM" id="MobiDB-lite"/>
    </source>
</evidence>
<accession>A0A380MP98</accession>
<proteinExistence type="predicted"/>
<feature type="chain" id="PRO_5016565583" evidence="2">
    <location>
        <begin position="19"/>
        <end position="254"/>
    </location>
</feature>
<evidence type="ECO:0000256" key="2">
    <source>
        <dbReference type="SAM" id="SignalP"/>
    </source>
</evidence>
<gene>
    <name evidence="4" type="primary">tbpB</name>
    <name evidence="4" type="ORF">NCTC13337_00525</name>
</gene>
<dbReference type="Pfam" id="PF01298">
    <property type="entry name" value="TbpB_B_D"/>
    <property type="match status" value="1"/>
</dbReference>
<evidence type="ECO:0000259" key="3">
    <source>
        <dbReference type="Pfam" id="PF01298"/>
    </source>
</evidence>
<keyword evidence="5" id="KW-1185">Reference proteome</keyword>
<sequence length="254" mass="26707">MKYSQLTLLISTALFLTACGGGGSSDLSATSNVSNNNHSNTSETNFNNNNSSGHKPANLATNHAIKLSIQDAQVTQLENVDNQSVDLNQLIVDGQTIPLTYPGISAVSFISINGSNVSGNHMSYARYGTVNSANGPYIFSQGQVTPAKEIPQTGIATYKGLSVYVSKEREASTGSSEFNVDFGQKTLTGNIHIKDITDIALNANIQGNTFKGKTVEGVETQGSFYGPKAAELSGVYSNANQKISGAYGAVLVKP</sequence>
<dbReference type="AlphaFoldDB" id="A0A380MP98"/>
<keyword evidence="2" id="KW-0732">Signal</keyword>
<dbReference type="InterPro" id="IPR054843">
    <property type="entry name" value="Slam_hemophilin_C"/>
</dbReference>
<dbReference type="InterPro" id="IPR011250">
    <property type="entry name" value="OMP/PagP_B-barrel"/>
</dbReference>
<dbReference type="Gene3D" id="2.40.160.90">
    <property type="match status" value="1"/>
</dbReference>
<dbReference type="InterPro" id="IPR001677">
    <property type="entry name" value="TbpB_B_D"/>
</dbReference>
<reference evidence="4 5" key="1">
    <citation type="submission" date="2018-06" db="EMBL/GenBank/DDBJ databases">
        <authorList>
            <consortium name="Pathogen Informatics"/>
            <person name="Doyle S."/>
        </authorList>
    </citation>
    <scope>NUCLEOTIDE SEQUENCE [LARGE SCALE GENOMIC DNA]</scope>
    <source>
        <strain evidence="4 5">NCTC13337</strain>
    </source>
</reference>
<dbReference type="RefSeq" id="WP_072577556.1">
    <property type="nucleotide sequence ID" value="NZ_LWHB01000202.1"/>
</dbReference>
<dbReference type="EMBL" id="UHIC01000001">
    <property type="protein sequence ID" value="SUO94004.1"/>
    <property type="molecule type" value="Genomic_DNA"/>
</dbReference>
<feature type="domain" description="Transferrin-binding protein B C-lobe/N-lobe beta-barrel" evidence="3">
    <location>
        <begin position="150"/>
        <end position="249"/>
    </location>
</feature>
<evidence type="ECO:0000313" key="5">
    <source>
        <dbReference type="Proteomes" id="UP000254601"/>
    </source>
</evidence>
<dbReference type="NCBIfam" id="NF041636">
    <property type="entry name" value="slam_lipo"/>
    <property type="match status" value="1"/>
</dbReference>
<feature type="signal peptide" evidence="2">
    <location>
        <begin position="1"/>
        <end position="18"/>
    </location>
</feature>
<dbReference type="PROSITE" id="PS51257">
    <property type="entry name" value="PROKAR_LIPOPROTEIN"/>
    <property type="match status" value="1"/>
</dbReference>
<dbReference type="Proteomes" id="UP000254601">
    <property type="component" value="Unassembled WGS sequence"/>
</dbReference>
<feature type="compositionally biased region" description="Low complexity" evidence="1">
    <location>
        <begin position="30"/>
        <end position="52"/>
    </location>
</feature>
<protein>
    <submittedName>
        <fullName evidence="4">Transferrin-binding protein 2</fullName>
    </submittedName>
</protein>
<organism evidence="4 5">
    <name type="scientific">Suttonella ornithocola</name>
    <dbReference type="NCBI Taxonomy" id="279832"/>
    <lineage>
        <taxon>Bacteria</taxon>
        <taxon>Pseudomonadati</taxon>
        <taxon>Pseudomonadota</taxon>
        <taxon>Gammaproteobacteria</taxon>
        <taxon>Cardiobacteriales</taxon>
        <taxon>Cardiobacteriaceae</taxon>
        <taxon>Suttonella</taxon>
    </lineage>
</organism>